<dbReference type="FunCoup" id="A0A7E6CLD1">
    <property type="interactions" value="2734"/>
</dbReference>
<evidence type="ECO:0000313" key="3">
    <source>
        <dbReference type="RefSeq" id="XP_035867697.1"/>
    </source>
</evidence>
<dbReference type="InterPro" id="IPR026719">
    <property type="entry name" value="ERICH1"/>
</dbReference>
<feature type="compositionally biased region" description="Acidic residues" evidence="1">
    <location>
        <begin position="195"/>
        <end position="207"/>
    </location>
</feature>
<evidence type="ECO:0000313" key="2">
    <source>
        <dbReference type="Proteomes" id="UP000504628"/>
    </source>
</evidence>
<name>A0A7E6CLD1_9CHIR</name>
<dbReference type="PANTHER" id="PTHR22444:SF1">
    <property type="entry name" value="GLUTAMATE-RICH PROTEIN 1"/>
    <property type="match status" value="1"/>
</dbReference>
<feature type="compositionally biased region" description="Low complexity" evidence="1">
    <location>
        <begin position="343"/>
        <end position="352"/>
    </location>
</feature>
<evidence type="ECO:0000256" key="1">
    <source>
        <dbReference type="SAM" id="MobiDB-lite"/>
    </source>
</evidence>
<dbReference type="InParanoid" id="A0A7E6CLD1"/>
<dbReference type="Proteomes" id="UP000504628">
    <property type="component" value="Chromosome 11"/>
</dbReference>
<protein>
    <submittedName>
        <fullName evidence="3">Glutamate-rich protein 1</fullName>
    </submittedName>
</protein>
<sequence>MAAARRRHVFVGKVLKRLFPREPRDQDERTPLPAAPEAPLERARCRRVPLVAGGGTEAPPGRRLYTAAPPPEGYVPAPTPQEPPGGSGSESTCSSEEGAGDQDPHDQPKRRRRRKQKTKRTLKPNSVHVEQAELEKQQTFPQETLQPCHTGDPTMSKNKKRKLKKKQQLRRKKAAGFLTKASGISFLYEPREDSCEPSDVGEGDLGDSGDAGDAGDSEAEEAGADAQEKADGILDFLKSTQEMYLYDGASPDPDPAFLGAAEALFTGLEARSVCAADLLGLEQLKALLLLQDPGRLQRALQAFVEHCAMPPDQAGVVSALFNYWATHMFPEGSREGGRGPWLPRAGAPQGASGSPGGPAGRREDGAA</sequence>
<dbReference type="KEGG" id="pdic:118497469"/>
<gene>
    <name evidence="3" type="primary">ERICH1</name>
</gene>
<feature type="compositionally biased region" description="Polar residues" evidence="1">
    <location>
        <begin position="137"/>
        <end position="147"/>
    </location>
</feature>
<dbReference type="OrthoDB" id="6151351at2759"/>
<accession>A0A7E6CLD1</accession>
<feature type="region of interest" description="Disordered" evidence="1">
    <location>
        <begin position="333"/>
        <end position="367"/>
    </location>
</feature>
<feature type="compositionally biased region" description="Basic and acidic residues" evidence="1">
    <location>
        <begin position="19"/>
        <end position="30"/>
    </location>
</feature>
<feature type="region of interest" description="Disordered" evidence="1">
    <location>
        <begin position="18"/>
        <end position="176"/>
    </location>
</feature>
<dbReference type="CTD" id="157697"/>
<feature type="compositionally biased region" description="Basic residues" evidence="1">
    <location>
        <begin position="108"/>
        <end position="122"/>
    </location>
</feature>
<feature type="compositionally biased region" description="Pro residues" evidence="1">
    <location>
        <begin position="68"/>
        <end position="83"/>
    </location>
</feature>
<feature type="compositionally biased region" description="Basic residues" evidence="1">
    <location>
        <begin position="157"/>
        <end position="174"/>
    </location>
</feature>
<dbReference type="AlphaFoldDB" id="A0A7E6CLD1"/>
<feature type="region of interest" description="Disordered" evidence="1">
    <location>
        <begin position="188"/>
        <end position="226"/>
    </location>
</feature>
<feature type="compositionally biased region" description="Acidic residues" evidence="1">
    <location>
        <begin position="213"/>
        <end position="223"/>
    </location>
</feature>
<dbReference type="GeneID" id="118497469"/>
<dbReference type="RefSeq" id="XP_035867697.1">
    <property type="nucleotide sequence ID" value="XM_036011804.1"/>
</dbReference>
<proteinExistence type="predicted"/>
<reference evidence="3" key="1">
    <citation type="submission" date="2025-08" db="UniProtKB">
        <authorList>
            <consortium name="RefSeq"/>
        </authorList>
    </citation>
    <scope>IDENTIFICATION</scope>
    <source>
        <tissue evidence="3">Muscle</tissue>
    </source>
</reference>
<organism evidence="2 3">
    <name type="scientific">Phyllostomus discolor</name>
    <name type="common">pale spear-nosed bat</name>
    <dbReference type="NCBI Taxonomy" id="89673"/>
    <lineage>
        <taxon>Eukaryota</taxon>
        <taxon>Metazoa</taxon>
        <taxon>Chordata</taxon>
        <taxon>Craniata</taxon>
        <taxon>Vertebrata</taxon>
        <taxon>Euteleostomi</taxon>
        <taxon>Mammalia</taxon>
        <taxon>Eutheria</taxon>
        <taxon>Laurasiatheria</taxon>
        <taxon>Chiroptera</taxon>
        <taxon>Yangochiroptera</taxon>
        <taxon>Phyllostomidae</taxon>
        <taxon>Phyllostominae</taxon>
        <taxon>Phyllostomus</taxon>
    </lineage>
</organism>
<keyword evidence="2" id="KW-1185">Reference proteome</keyword>
<dbReference type="PANTHER" id="PTHR22444">
    <property type="entry name" value="GLUTAMATE-RICH PROTEIN 1"/>
    <property type="match status" value="1"/>
</dbReference>